<protein>
    <submittedName>
        <fullName evidence="13">HAMP domain-containing protein</fullName>
    </submittedName>
</protein>
<dbReference type="CDD" id="cd18773">
    <property type="entry name" value="PDC1_HK_sensor"/>
    <property type="match status" value="1"/>
</dbReference>
<evidence type="ECO:0000259" key="12">
    <source>
        <dbReference type="PROSITE" id="PS50885"/>
    </source>
</evidence>
<dbReference type="SUPFAM" id="SSF58104">
    <property type="entry name" value="Methyl-accepting chemotaxis protein (MCP) signaling domain"/>
    <property type="match status" value="1"/>
</dbReference>
<evidence type="ECO:0000256" key="2">
    <source>
        <dbReference type="ARBA" id="ARBA00022475"/>
    </source>
</evidence>
<proteinExistence type="inferred from homology"/>
<dbReference type="SMART" id="SM00304">
    <property type="entry name" value="HAMP"/>
    <property type="match status" value="1"/>
</dbReference>
<evidence type="ECO:0000256" key="1">
    <source>
        <dbReference type="ARBA" id="ARBA00004651"/>
    </source>
</evidence>
<feature type="domain" description="HAMP" evidence="12">
    <location>
        <begin position="325"/>
        <end position="377"/>
    </location>
</feature>
<evidence type="ECO:0000256" key="7">
    <source>
        <dbReference type="ARBA" id="ARBA00023224"/>
    </source>
</evidence>
<keyword evidence="2" id="KW-1003">Cell membrane</keyword>
<keyword evidence="7 9" id="KW-0807">Transducer</keyword>
<keyword evidence="4 10" id="KW-0812">Transmembrane</keyword>
<dbReference type="GO" id="GO:0005886">
    <property type="term" value="C:plasma membrane"/>
    <property type="evidence" value="ECO:0007669"/>
    <property type="project" value="UniProtKB-SubCell"/>
</dbReference>
<dbReference type="Gene3D" id="3.30.450.20">
    <property type="entry name" value="PAS domain"/>
    <property type="match status" value="2"/>
</dbReference>
<feature type="transmembrane region" description="Helical" evidence="10">
    <location>
        <begin position="306"/>
        <end position="328"/>
    </location>
</feature>
<dbReference type="EMBL" id="WUBI01000002">
    <property type="protein sequence ID" value="MWV45405.1"/>
    <property type="molecule type" value="Genomic_DNA"/>
</dbReference>
<dbReference type="PANTHER" id="PTHR32089:SF112">
    <property type="entry name" value="LYSOZYME-LIKE PROTEIN-RELATED"/>
    <property type="match status" value="1"/>
</dbReference>
<evidence type="ECO:0000313" key="13">
    <source>
        <dbReference type="EMBL" id="MWV45405.1"/>
    </source>
</evidence>
<dbReference type="PROSITE" id="PS50885">
    <property type="entry name" value="HAMP"/>
    <property type="match status" value="1"/>
</dbReference>
<dbReference type="RefSeq" id="WP_160498963.1">
    <property type="nucleotide sequence ID" value="NZ_WUBI01000002.1"/>
</dbReference>
<keyword evidence="14" id="KW-1185">Reference proteome</keyword>
<sequence length="682" mass="74789">MRERSLRESFRWNPLRSIGTKIALIMVAAIIAFVAVTGVVSYQISKKALEREVTSAYLETAMQTSQKLDFLYNSFNKLLLQMMVDKTMQNTVLEMFEQKDHPSEYTQLADQLDTILQSYMFSDAYITSIEVLDTDGTIVPTLSGLLASGNYGNEDWFKTIVQSGGQSVWIDHNLQGNRNTNPTITLGRVISGEGVSEGYCVILIDIDLAAIKEQVENVHMGEGGSIQVISPHNQIIYSKSSSQIGKLSDVTLPPEGMSNPKYSFRAPDKSEQVVMAKSETNGWFTIGMIPVSEMLKDTRQIFQATLWVLAVACILAILIGWFVARMIGKPLVNLRRLMKEGADGNLQVRTHTTSKDEIGQVGRSFDEMMQHLTELVHHTGQSAAEMLEMASELSHVSLNTEETAKEIASATSDIAKGGEGLASDAERGKMLAQRSQEQTETLVSTSKEMHSLAEDVNATSRMGTEYMHELIHKTGDMEERIGSITGKVGKLQDSTKSISEVLDILTQLMKQTNVLSLNATIEAARAGSYGRGFRVVADEIRALSEQAKRSVDAVGQITEAIQQDIEETAIVLNDSSPIFMQQISSVKNADKLFNQVGSQMGELMSHLALVNSSILELEQSQLLLSDAMVGVSVVSDQSLATSEEVASLSNEQLGISTGLVHLSKKLQVLSGVLKDSLSRFKI</sequence>
<dbReference type="Gene3D" id="1.10.287.950">
    <property type="entry name" value="Methyl-accepting chemotaxis protein"/>
    <property type="match status" value="1"/>
</dbReference>
<evidence type="ECO:0000256" key="6">
    <source>
        <dbReference type="ARBA" id="ARBA00023136"/>
    </source>
</evidence>
<dbReference type="AlphaFoldDB" id="A0A7X3IMJ3"/>
<dbReference type="CDD" id="cd06225">
    <property type="entry name" value="HAMP"/>
    <property type="match status" value="1"/>
</dbReference>
<comment type="caution">
    <text evidence="13">The sequence shown here is derived from an EMBL/GenBank/DDBJ whole genome shotgun (WGS) entry which is preliminary data.</text>
</comment>
<name>A0A7X3IMJ3_9BACL</name>
<evidence type="ECO:0000256" key="8">
    <source>
        <dbReference type="ARBA" id="ARBA00029447"/>
    </source>
</evidence>
<dbReference type="InterPro" id="IPR003660">
    <property type="entry name" value="HAMP_dom"/>
</dbReference>
<dbReference type="InterPro" id="IPR033479">
    <property type="entry name" value="dCache_1"/>
</dbReference>
<evidence type="ECO:0000256" key="4">
    <source>
        <dbReference type="ARBA" id="ARBA00022692"/>
    </source>
</evidence>
<dbReference type="Pfam" id="PF02743">
    <property type="entry name" value="dCache_1"/>
    <property type="match status" value="1"/>
</dbReference>
<dbReference type="Gene3D" id="1.10.8.500">
    <property type="entry name" value="HAMP domain in histidine kinase"/>
    <property type="match status" value="1"/>
</dbReference>
<dbReference type="Pfam" id="PF00672">
    <property type="entry name" value="HAMP"/>
    <property type="match status" value="1"/>
</dbReference>
<evidence type="ECO:0000256" key="5">
    <source>
        <dbReference type="ARBA" id="ARBA00022989"/>
    </source>
</evidence>
<evidence type="ECO:0000259" key="11">
    <source>
        <dbReference type="PROSITE" id="PS50111"/>
    </source>
</evidence>
<reference evidence="13 14" key="1">
    <citation type="submission" date="2019-12" db="EMBL/GenBank/DDBJ databases">
        <title>Paenibacillus sp. nov., an endophytic bacterium isolated from the stem of Dendrobium.</title>
        <authorList>
            <person name="Zhao R."/>
        </authorList>
    </citation>
    <scope>NUCLEOTIDE SEQUENCE [LARGE SCALE GENOMIC DNA]</scope>
    <source>
        <strain evidence="13 14">HJL G12</strain>
    </source>
</reference>
<organism evidence="13 14">
    <name type="scientific">Paenibacillus dendrobii</name>
    <dbReference type="NCBI Taxonomy" id="2691084"/>
    <lineage>
        <taxon>Bacteria</taxon>
        <taxon>Bacillati</taxon>
        <taxon>Bacillota</taxon>
        <taxon>Bacilli</taxon>
        <taxon>Bacillales</taxon>
        <taxon>Paenibacillaceae</taxon>
        <taxon>Paenibacillus</taxon>
    </lineage>
</organism>
<dbReference type="SMART" id="SM00283">
    <property type="entry name" value="MA"/>
    <property type="match status" value="1"/>
</dbReference>
<dbReference type="GO" id="GO:0006935">
    <property type="term" value="P:chemotaxis"/>
    <property type="evidence" value="ECO:0007669"/>
    <property type="project" value="UniProtKB-KW"/>
</dbReference>
<keyword evidence="3" id="KW-0145">Chemotaxis</keyword>
<comment type="subcellular location">
    <subcellularLocation>
        <location evidence="1">Cell membrane</location>
        <topology evidence="1">Multi-pass membrane protein</topology>
    </subcellularLocation>
</comment>
<evidence type="ECO:0000256" key="10">
    <source>
        <dbReference type="SAM" id="Phobius"/>
    </source>
</evidence>
<dbReference type="GO" id="GO:0007165">
    <property type="term" value="P:signal transduction"/>
    <property type="evidence" value="ECO:0007669"/>
    <property type="project" value="UniProtKB-KW"/>
</dbReference>
<gene>
    <name evidence="13" type="ORF">GRF59_17420</name>
</gene>
<evidence type="ECO:0000313" key="14">
    <source>
        <dbReference type="Proteomes" id="UP000460318"/>
    </source>
</evidence>
<accession>A0A7X3IMJ3</accession>
<keyword evidence="6 10" id="KW-0472">Membrane</keyword>
<keyword evidence="5 10" id="KW-1133">Transmembrane helix</keyword>
<dbReference type="InterPro" id="IPR004089">
    <property type="entry name" value="MCPsignal_dom"/>
</dbReference>
<dbReference type="PROSITE" id="PS50111">
    <property type="entry name" value="CHEMOTAXIS_TRANSDUC_2"/>
    <property type="match status" value="1"/>
</dbReference>
<dbReference type="Proteomes" id="UP000460318">
    <property type="component" value="Unassembled WGS sequence"/>
</dbReference>
<comment type="similarity">
    <text evidence="8">Belongs to the methyl-accepting chemotaxis (MCP) protein family.</text>
</comment>
<feature type="domain" description="Methyl-accepting transducer" evidence="11">
    <location>
        <begin position="396"/>
        <end position="653"/>
    </location>
</feature>
<dbReference type="Pfam" id="PF00015">
    <property type="entry name" value="MCPsignal"/>
    <property type="match status" value="1"/>
</dbReference>
<dbReference type="PANTHER" id="PTHR32089">
    <property type="entry name" value="METHYL-ACCEPTING CHEMOTAXIS PROTEIN MCPB"/>
    <property type="match status" value="1"/>
</dbReference>
<feature type="transmembrane region" description="Helical" evidence="10">
    <location>
        <begin position="21"/>
        <end position="42"/>
    </location>
</feature>
<evidence type="ECO:0000256" key="9">
    <source>
        <dbReference type="PROSITE-ProRule" id="PRU00284"/>
    </source>
</evidence>
<evidence type="ECO:0000256" key="3">
    <source>
        <dbReference type="ARBA" id="ARBA00022500"/>
    </source>
</evidence>